<dbReference type="Gene3D" id="1.10.10.250">
    <property type="entry name" value="Ribosomal protein L11, C-terminal domain"/>
    <property type="match status" value="1"/>
</dbReference>
<dbReference type="AlphaFoldDB" id="A0A060HVY1"/>
<accession>A0A060HVY1</accession>
<evidence type="ECO:0000256" key="4">
    <source>
        <dbReference type="ARBA" id="ARBA00022980"/>
    </source>
</evidence>
<dbReference type="GO" id="GO:0003735">
    <property type="term" value="F:structural constituent of ribosome"/>
    <property type="evidence" value="ECO:0007669"/>
    <property type="project" value="InterPro"/>
</dbReference>
<keyword evidence="5 6" id="KW-0687">Ribonucleoprotein</keyword>
<dbReference type="Gene3D" id="3.30.1550.10">
    <property type="entry name" value="Ribosomal protein L11/L12, N-terminal domain"/>
    <property type="match status" value="1"/>
</dbReference>
<dbReference type="PANTHER" id="PTHR11661">
    <property type="entry name" value="60S RIBOSOMAL PROTEIN L12"/>
    <property type="match status" value="1"/>
</dbReference>
<feature type="domain" description="Large ribosomal subunit protein uL11 N-terminal" evidence="9">
    <location>
        <begin position="9"/>
        <end position="65"/>
    </location>
</feature>
<dbReference type="EMBL" id="CP007536">
    <property type="protein sequence ID" value="AIC17202.1"/>
    <property type="molecule type" value="Genomic_DNA"/>
</dbReference>
<dbReference type="KEGG" id="nvn:NVIE_029240"/>
<dbReference type="PROSITE" id="PS00359">
    <property type="entry name" value="RIBOSOMAL_L11"/>
    <property type="match status" value="1"/>
</dbReference>
<dbReference type="HAMAP" id="MF_00736">
    <property type="entry name" value="Ribosomal_uL11"/>
    <property type="match status" value="1"/>
</dbReference>
<dbReference type="GeneID" id="74948159"/>
<dbReference type="NCBIfam" id="NF002232">
    <property type="entry name" value="PRK01143.1"/>
    <property type="match status" value="1"/>
</dbReference>
<dbReference type="CDD" id="cd00349">
    <property type="entry name" value="Ribosomal_L11"/>
    <property type="match status" value="1"/>
</dbReference>
<dbReference type="SUPFAM" id="SSF46906">
    <property type="entry name" value="Ribosomal protein L11, C-terminal domain"/>
    <property type="match status" value="1"/>
</dbReference>
<comment type="function">
    <text evidence="6">Forms part of the ribosomal stalk which helps the ribosome interact with GTP-bound translation factors.</text>
</comment>
<evidence type="ECO:0000256" key="1">
    <source>
        <dbReference type="ARBA" id="ARBA00010537"/>
    </source>
</evidence>
<dbReference type="STRING" id="926571.NVIE_029240"/>
<dbReference type="InterPro" id="IPR020785">
    <property type="entry name" value="Ribosomal_uL11_CS"/>
</dbReference>
<dbReference type="InterPro" id="IPR036769">
    <property type="entry name" value="Ribosomal_uL11_C_sf"/>
</dbReference>
<name>A0A060HVY1_9ARCH</name>
<dbReference type="InterPro" id="IPR000911">
    <property type="entry name" value="Ribosomal_uL11"/>
</dbReference>
<dbReference type="GO" id="GO:0006412">
    <property type="term" value="P:translation"/>
    <property type="evidence" value="ECO:0007669"/>
    <property type="project" value="UniProtKB-UniRule"/>
</dbReference>
<dbReference type="OrthoDB" id="8842at2157"/>
<keyword evidence="11" id="KW-1185">Reference proteome</keyword>
<evidence type="ECO:0000259" key="9">
    <source>
        <dbReference type="Pfam" id="PF03946"/>
    </source>
</evidence>
<evidence type="ECO:0000256" key="7">
    <source>
        <dbReference type="RuleBase" id="RU003978"/>
    </source>
</evidence>
<dbReference type="GO" id="GO:0070180">
    <property type="term" value="F:large ribosomal subunit rRNA binding"/>
    <property type="evidence" value="ECO:0007669"/>
    <property type="project" value="UniProtKB-UniRule"/>
</dbReference>
<dbReference type="InterPro" id="IPR020783">
    <property type="entry name" value="Ribosomal_uL11_C"/>
</dbReference>
<dbReference type="RefSeq" id="WP_075055806.1">
    <property type="nucleotide sequence ID" value="NZ_CP007536.1"/>
</dbReference>
<dbReference type="HOGENOM" id="CLU_074237_4_0_2"/>
<proteinExistence type="inferred from homology"/>
<dbReference type="Proteomes" id="UP000027093">
    <property type="component" value="Chromosome"/>
</dbReference>
<dbReference type="Pfam" id="PF00298">
    <property type="entry name" value="Ribosomal_L11"/>
    <property type="match status" value="1"/>
</dbReference>
<dbReference type="PANTHER" id="PTHR11661:SF1">
    <property type="entry name" value="LARGE RIBOSOMAL SUBUNIT PROTEIN UL11M"/>
    <property type="match status" value="1"/>
</dbReference>
<dbReference type="Pfam" id="PF03946">
    <property type="entry name" value="Ribosomal_L11_N"/>
    <property type="match status" value="1"/>
</dbReference>
<keyword evidence="2 6" id="KW-0699">rRNA-binding</keyword>
<evidence type="ECO:0000313" key="10">
    <source>
        <dbReference type="EMBL" id="AIC17202.1"/>
    </source>
</evidence>
<evidence type="ECO:0000256" key="6">
    <source>
        <dbReference type="HAMAP-Rule" id="MF_00736"/>
    </source>
</evidence>
<dbReference type="InterPro" id="IPR036796">
    <property type="entry name" value="Ribosomal_uL11_N_sf"/>
</dbReference>
<evidence type="ECO:0000256" key="5">
    <source>
        <dbReference type="ARBA" id="ARBA00023274"/>
    </source>
</evidence>
<comment type="similarity">
    <text evidence="1 6 7">Belongs to the universal ribosomal protein uL11 family.</text>
</comment>
<reference evidence="10 11" key="1">
    <citation type="journal article" date="2014" name="Int. J. Syst. Evol. Microbiol.">
        <title>Nitrososphaera viennensis gen. nov., sp. nov., an aerobic and mesophilic, ammonia-oxidizing archaeon from soil and a member of the archaeal phylum Thaumarchaeota.</title>
        <authorList>
            <person name="Stieglmeier M."/>
            <person name="Klingl A."/>
            <person name="Alves R.J."/>
            <person name="Rittmann S.K."/>
            <person name="Melcher M."/>
            <person name="Leisch N."/>
            <person name="Schleper C."/>
        </authorList>
    </citation>
    <scope>NUCLEOTIDE SEQUENCE [LARGE SCALE GENOMIC DNA]</scope>
    <source>
        <strain evidence="10">EN76</strain>
    </source>
</reference>
<dbReference type="SUPFAM" id="SSF54747">
    <property type="entry name" value="Ribosomal L11/L12e N-terminal domain"/>
    <property type="match status" value="1"/>
</dbReference>
<organism evidence="10 11">
    <name type="scientific">Nitrososphaera viennensis EN76</name>
    <dbReference type="NCBI Taxonomy" id="926571"/>
    <lineage>
        <taxon>Archaea</taxon>
        <taxon>Nitrososphaerota</taxon>
        <taxon>Nitrososphaeria</taxon>
        <taxon>Nitrososphaerales</taxon>
        <taxon>Nitrososphaeraceae</taxon>
        <taxon>Nitrososphaera</taxon>
    </lineage>
</organism>
<feature type="domain" description="Large ribosomal subunit protein uL11 C-terminal" evidence="8">
    <location>
        <begin position="71"/>
        <end position="138"/>
    </location>
</feature>
<dbReference type="SMART" id="SM00649">
    <property type="entry name" value="RL11"/>
    <property type="match status" value="1"/>
</dbReference>
<keyword evidence="4 6" id="KW-0689">Ribosomal protein</keyword>
<dbReference type="FunFam" id="3.30.1550.10:FF:000007">
    <property type="entry name" value="50S ribosomal protein L11"/>
    <property type="match status" value="1"/>
</dbReference>
<evidence type="ECO:0000256" key="2">
    <source>
        <dbReference type="ARBA" id="ARBA00022730"/>
    </source>
</evidence>
<keyword evidence="3 6" id="KW-0694">RNA-binding</keyword>
<dbReference type="GO" id="GO:0015934">
    <property type="term" value="C:large ribosomal subunit"/>
    <property type="evidence" value="ECO:0007669"/>
    <property type="project" value="TreeGrafter"/>
</dbReference>
<evidence type="ECO:0000313" key="11">
    <source>
        <dbReference type="Proteomes" id="UP000027093"/>
    </source>
</evidence>
<comment type="subunit">
    <text evidence="6">Part of the ribosomal stalk of the 50S ribosomal subunit. Interacts with L10 and the large rRNA to form the base of the stalk. L10 forms an elongated spine to which L12 dimers bind in a sequential fashion forming a multimeric L10(L12)X complex.</text>
</comment>
<gene>
    <name evidence="10" type="primary">rpl11p</name>
    <name evidence="6" type="synonym">rpl11</name>
    <name evidence="10" type="ORF">NVIE_029240</name>
</gene>
<sequence>MGDKKSISALVSGGEANAGPPLGPALGPMGVNVLQVVNTINEKTKDFPGMKVPVKVEVDAETKKFTVEVGIPPTAALVAKEAGIPKGSGTAGKDYAGDLSMASAAKIAKMKIEGSYAKDIKGAAKEVIGSCVSMGVKVEGKPAKEVYPDINVGKYDDLLK</sequence>
<evidence type="ECO:0000259" key="8">
    <source>
        <dbReference type="Pfam" id="PF00298"/>
    </source>
</evidence>
<dbReference type="InterPro" id="IPR020784">
    <property type="entry name" value="Ribosomal_uL11_N"/>
</dbReference>
<protein>
    <recommendedName>
        <fullName evidence="6">Large ribosomal subunit protein uL11</fullName>
    </recommendedName>
</protein>
<evidence type="ECO:0000256" key="3">
    <source>
        <dbReference type="ARBA" id="ARBA00022884"/>
    </source>
</evidence>